<keyword evidence="4 11" id="KW-0547">Nucleotide-binding</keyword>
<dbReference type="InterPro" id="IPR005481">
    <property type="entry name" value="BC-like_N"/>
</dbReference>
<dbReference type="GO" id="GO:0005524">
    <property type="term" value="F:ATP binding"/>
    <property type="evidence" value="ECO:0007669"/>
    <property type="project" value="UniProtKB-UniRule"/>
</dbReference>
<evidence type="ECO:0000256" key="11">
    <source>
        <dbReference type="PROSITE-ProRule" id="PRU00409"/>
    </source>
</evidence>
<dbReference type="InterPro" id="IPR005479">
    <property type="entry name" value="CPAse_ATP-bd"/>
</dbReference>
<protein>
    <recommendedName>
        <fullName evidence="10">Biotin-dependent 3-methylcrotonyl-coenzyme A carboxylase alpha1 subunit</fullName>
        <ecNumber evidence="2">6.3.4.14</ecNumber>
    </recommendedName>
</protein>
<proteinExistence type="predicted"/>
<gene>
    <name evidence="15" type="ordered locus">Cagg_1133</name>
</gene>
<dbReference type="CDD" id="cd06850">
    <property type="entry name" value="biotinyl_domain"/>
    <property type="match status" value="1"/>
</dbReference>
<comment type="subunit">
    <text evidence="9">The biotin-dependent acyl-CoA carboxylase complex is composed of AccA1, which contains the biotin carboxylase (BC) and biotin carboxyl carrier protein (BCCP) domains, and AccD1, which contains the carboxyl transferase (CT) domain. The AccA1/AccD1 complex forms a dodecamer.</text>
</comment>
<evidence type="ECO:0000313" key="15">
    <source>
        <dbReference type="EMBL" id="ACL24043.1"/>
    </source>
</evidence>
<organism evidence="15 16">
    <name type="scientific">Chloroflexus aggregans (strain MD-66 / DSM 9485)</name>
    <dbReference type="NCBI Taxonomy" id="326427"/>
    <lineage>
        <taxon>Bacteria</taxon>
        <taxon>Bacillati</taxon>
        <taxon>Chloroflexota</taxon>
        <taxon>Chloroflexia</taxon>
        <taxon>Chloroflexales</taxon>
        <taxon>Chloroflexineae</taxon>
        <taxon>Chloroflexaceae</taxon>
        <taxon>Chloroflexus</taxon>
    </lineage>
</organism>
<dbReference type="PANTHER" id="PTHR18866">
    <property type="entry name" value="CARBOXYLASE:PYRUVATE/ACETYL-COA/PROPIONYL-COA CARBOXYLASE"/>
    <property type="match status" value="1"/>
</dbReference>
<dbReference type="PROSITE" id="PS50968">
    <property type="entry name" value="BIOTINYL_LIPOYL"/>
    <property type="match status" value="1"/>
</dbReference>
<dbReference type="NCBIfam" id="NF006367">
    <property type="entry name" value="PRK08591.1"/>
    <property type="match status" value="1"/>
</dbReference>
<dbReference type="InterPro" id="IPR048429">
    <property type="entry name" value="MCC_alpha_BT"/>
</dbReference>
<sequence length="657" mass="70518">MFNRILIANRGEIAVRIIRACRELGISPVVVYSEADAKALHVRMADAAVLIGPPPAAQSYLRAEAIVEAAVKLKAEAIHPGYGFLSESVKLAEQCAAAGITFIGPPPHAIAAMGGKAEARALAQAAGVPVVPGYDGEDQSDERLIAEARRIGPPLLIKASAGGGGKGMRSVGDLAEIPAAIEGARREARAAFGDDRLIIERLVLRPRHVEIQVLADRYGNVVHLGERDCSIQRRHQKIVEEAPSPALTPALRAAMGNAAVAIARAAGYVNAGTVEFILAPNGEFYFLEMNTRLQVEHPVTELVCGYDLVHLQIAIAAGEPLPFRQEEITVRGHAIEVRLYAEDPRTYLPAVGKVALFVAPQGPGVRVDAGLTGGDEVMVHYDPLLAKIIVFGADRPQAVARLRRALREMAVLGPTTNLPLLQAIAEHPAFADGATHTGFLTEHEGIVPPAGPPPREVLVAAAILTVTAEPPARDPLAAVWRLGGDTIPLTFTAHGEHRLRVTPQTFGWHVAGDHWHVHATLVRRGDYELALDIDGQRRQFFFARANDGWLIGWRGEAYHVQRPAPLTADTVIRTADQNAARFNAPMPGTIVRLHVAVGEQVREGQPLLVLEAMKMEHTIVAPYAGIVRRLPYQTGASVAAGAHLVDLEPLPANEQPD</sequence>
<dbReference type="GO" id="GO:0004075">
    <property type="term" value="F:biotin carboxylase activity"/>
    <property type="evidence" value="ECO:0007669"/>
    <property type="project" value="UniProtKB-EC"/>
</dbReference>
<dbReference type="RefSeq" id="WP_012616407.1">
    <property type="nucleotide sequence ID" value="NC_011831.1"/>
</dbReference>
<comment type="cofactor">
    <cofactor evidence="1">
        <name>biotin</name>
        <dbReference type="ChEBI" id="CHEBI:57586"/>
    </cofactor>
</comment>
<dbReference type="PROSITE" id="PS50975">
    <property type="entry name" value="ATP_GRASP"/>
    <property type="match status" value="1"/>
</dbReference>
<feature type="domain" description="ATP-grasp" evidence="13">
    <location>
        <begin position="120"/>
        <end position="317"/>
    </location>
</feature>
<accession>B8G786</accession>
<dbReference type="AlphaFoldDB" id="B8G786"/>
<dbReference type="Gene3D" id="3.30.470.20">
    <property type="entry name" value="ATP-grasp fold, B domain"/>
    <property type="match status" value="1"/>
</dbReference>
<dbReference type="KEGG" id="cag:Cagg_1133"/>
<name>B8G786_CHLAD</name>
<dbReference type="FunFam" id="3.30.1490.20:FF:000003">
    <property type="entry name" value="acetyl-CoA carboxylase isoform X1"/>
    <property type="match status" value="1"/>
</dbReference>
<dbReference type="PROSITE" id="PS00867">
    <property type="entry name" value="CPSASE_2"/>
    <property type="match status" value="1"/>
</dbReference>
<reference evidence="15" key="1">
    <citation type="submission" date="2008-12" db="EMBL/GenBank/DDBJ databases">
        <title>Complete sequence of Chloroflexus aggregans DSM 9485.</title>
        <authorList>
            <consortium name="US DOE Joint Genome Institute"/>
            <person name="Lucas S."/>
            <person name="Copeland A."/>
            <person name="Lapidus A."/>
            <person name="Glavina del Rio T."/>
            <person name="Dalin E."/>
            <person name="Tice H."/>
            <person name="Pitluck S."/>
            <person name="Foster B."/>
            <person name="Larimer F."/>
            <person name="Land M."/>
            <person name="Hauser L."/>
            <person name="Kyrpides N."/>
            <person name="Mikhailova N."/>
            <person name="Bryant D."/>
            <person name="Richardson P."/>
        </authorList>
    </citation>
    <scope>NUCLEOTIDE SEQUENCE</scope>
    <source>
        <strain evidence="15">DSM 9485</strain>
    </source>
</reference>
<dbReference type="SUPFAM" id="SSF51246">
    <property type="entry name" value="Rudiment single hybrid motif"/>
    <property type="match status" value="1"/>
</dbReference>
<evidence type="ECO:0000313" key="16">
    <source>
        <dbReference type="Proteomes" id="UP000002508"/>
    </source>
</evidence>
<keyword evidence="16" id="KW-1185">Reference proteome</keyword>
<dbReference type="PANTHER" id="PTHR18866:SF33">
    <property type="entry name" value="METHYLCROTONOYL-COA CARBOXYLASE SUBUNIT ALPHA, MITOCHONDRIAL-RELATED"/>
    <property type="match status" value="1"/>
</dbReference>
<dbReference type="EC" id="6.3.4.14" evidence="2"/>
<dbReference type="InterPro" id="IPR050856">
    <property type="entry name" value="Biotin_carboxylase_complex"/>
</dbReference>
<evidence type="ECO:0000259" key="14">
    <source>
        <dbReference type="PROSITE" id="PS50979"/>
    </source>
</evidence>
<dbReference type="Pfam" id="PF00364">
    <property type="entry name" value="Biotin_lipoyl"/>
    <property type="match status" value="1"/>
</dbReference>
<dbReference type="PROSITE" id="PS00188">
    <property type="entry name" value="BIOTIN"/>
    <property type="match status" value="1"/>
</dbReference>
<feature type="domain" description="Biotin carboxylation" evidence="14">
    <location>
        <begin position="1"/>
        <end position="445"/>
    </location>
</feature>
<dbReference type="Pfam" id="PF00289">
    <property type="entry name" value="Biotin_carb_N"/>
    <property type="match status" value="1"/>
</dbReference>
<evidence type="ECO:0000259" key="13">
    <source>
        <dbReference type="PROSITE" id="PS50975"/>
    </source>
</evidence>
<dbReference type="eggNOG" id="COG4770">
    <property type="taxonomic scope" value="Bacteria"/>
</dbReference>
<dbReference type="InterPro" id="IPR001882">
    <property type="entry name" value="Biotin_BS"/>
</dbReference>
<evidence type="ECO:0000256" key="6">
    <source>
        <dbReference type="ARBA" id="ARBA00022946"/>
    </source>
</evidence>
<dbReference type="Proteomes" id="UP000002508">
    <property type="component" value="Chromosome"/>
</dbReference>
<dbReference type="InterPro" id="IPR005482">
    <property type="entry name" value="Biotin_COase_C"/>
</dbReference>
<evidence type="ECO:0000256" key="8">
    <source>
        <dbReference type="ARBA" id="ARBA00053351"/>
    </source>
</evidence>
<dbReference type="FunFam" id="3.30.470.20:FF:000028">
    <property type="entry name" value="Methylcrotonoyl-CoA carboxylase subunit alpha, mitochondrial"/>
    <property type="match status" value="1"/>
</dbReference>
<dbReference type="Pfam" id="PF02785">
    <property type="entry name" value="Biotin_carb_C"/>
    <property type="match status" value="1"/>
</dbReference>
<dbReference type="SUPFAM" id="SSF52440">
    <property type="entry name" value="PreATP-grasp domain"/>
    <property type="match status" value="1"/>
</dbReference>
<feature type="domain" description="Lipoyl-binding" evidence="12">
    <location>
        <begin position="579"/>
        <end position="648"/>
    </location>
</feature>
<dbReference type="PROSITE" id="PS50979">
    <property type="entry name" value="BC"/>
    <property type="match status" value="1"/>
</dbReference>
<dbReference type="InterPro" id="IPR011764">
    <property type="entry name" value="Biotin_carboxylation_dom"/>
</dbReference>
<dbReference type="InterPro" id="IPR011053">
    <property type="entry name" value="Single_hybrid_motif"/>
</dbReference>
<dbReference type="Pfam" id="PF02786">
    <property type="entry name" value="CPSase_L_D2"/>
    <property type="match status" value="1"/>
</dbReference>
<evidence type="ECO:0000256" key="3">
    <source>
        <dbReference type="ARBA" id="ARBA00022598"/>
    </source>
</evidence>
<evidence type="ECO:0000256" key="10">
    <source>
        <dbReference type="ARBA" id="ARBA00074050"/>
    </source>
</evidence>
<keyword evidence="3" id="KW-0436">Ligase</keyword>
<dbReference type="SUPFAM" id="SSF56059">
    <property type="entry name" value="Glutathione synthetase ATP-binding domain-like"/>
    <property type="match status" value="1"/>
</dbReference>
<dbReference type="InterPro" id="IPR016185">
    <property type="entry name" value="PreATP-grasp_dom_sf"/>
</dbReference>
<dbReference type="OrthoDB" id="9807469at2"/>
<dbReference type="HOGENOM" id="CLU_000395_3_1_0"/>
<keyword evidence="7" id="KW-0092">Biotin</keyword>
<evidence type="ECO:0000256" key="9">
    <source>
        <dbReference type="ARBA" id="ARBA00065901"/>
    </source>
</evidence>
<dbReference type="STRING" id="326427.Cagg_1133"/>
<dbReference type="FunFam" id="2.40.50.100:FF:000003">
    <property type="entry name" value="Acetyl-CoA carboxylase biotin carboxyl carrier protein"/>
    <property type="match status" value="1"/>
</dbReference>
<dbReference type="GO" id="GO:0046872">
    <property type="term" value="F:metal ion binding"/>
    <property type="evidence" value="ECO:0007669"/>
    <property type="project" value="InterPro"/>
</dbReference>
<dbReference type="SMART" id="SM00878">
    <property type="entry name" value="Biotin_carb_C"/>
    <property type="match status" value="1"/>
</dbReference>
<dbReference type="Pfam" id="PF21139">
    <property type="entry name" value="BT_MCC_alpha"/>
    <property type="match status" value="1"/>
</dbReference>
<dbReference type="InterPro" id="IPR011054">
    <property type="entry name" value="Rudment_hybrid_motif"/>
</dbReference>
<evidence type="ECO:0000256" key="5">
    <source>
        <dbReference type="ARBA" id="ARBA00022840"/>
    </source>
</evidence>
<evidence type="ECO:0000256" key="4">
    <source>
        <dbReference type="ARBA" id="ARBA00022741"/>
    </source>
</evidence>
<dbReference type="Gene3D" id="2.40.50.100">
    <property type="match status" value="1"/>
</dbReference>
<evidence type="ECO:0000256" key="2">
    <source>
        <dbReference type="ARBA" id="ARBA00013263"/>
    </source>
</evidence>
<keyword evidence="6" id="KW-0809">Transit peptide</keyword>
<dbReference type="EMBL" id="CP001337">
    <property type="protein sequence ID" value="ACL24043.1"/>
    <property type="molecule type" value="Genomic_DNA"/>
</dbReference>
<dbReference type="InterPro" id="IPR011761">
    <property type="entry name" value="ATP-grasp"/>
</dbReference>
<evidence type="ECO:0000256" key="1">
    <source>
        <dbReference type="ARBA" id="ARBA00001953"/>
    </source>
</evidence>
<evidence type="ECO:0000256" key="7">
    <source>
        <dbReference type="ARBA" id="ARBA00023267"/>
    </source>
</evidence>
<dbReference type="SUPFAM" id="SSF51230">
    <property type="entry name" value="Single hybrid motif"/>
    <property type="match status" value="1"/>
</dbReference>
<dbReference type="InterPro" id="IPR000089">
    <property type="entry name" value="Biotin_lipoyl"/>
</dbReference>
<comment type="function">
    <text evidence="8">Component of a biotin-dependent acyl-CoA carboxylase complex. This subunit catalyzes the ATP-dependent carboxylation of the biotin carried by the biotin carboxyl carrier (BCC) domain, resulting in the formation of carboxyl biotin. When associated with the beta1 subunit AccD1, is involved in branched amino-acid catabolism with methylcrotonyl coenzyme A as the substrate.</text>
</comment>
<evidence type="ECO:0000259" key="12">
    <source>
        <dbReference type="PROSITE" id="PS50968"/>
    </source>
</evidence>
<keyword evidence="5 11" id="KW-0067">ATP-binding</keyword>
<dbReference type="FunFam" id="3.40.50.20:FF:000010">
    <property type="entry name" value="Propionyl-CoA carboxylase subunit alpha"/>
    <property type="match status" value="1"/>
</dbReference>